<gene>
    <name evidence="1" type="ORF">RZN69_05150</name>
</gene>
<dbReference type="EMBL" id="CP136920">
    <property type="protein sequence ID" value="WOO42467.1"/>
    <property type="molecule type" value="Genomic_DNA"/>
</dbReference>
<sequence length="123" mass="14074">MFREFKQVKQNSQDVPRRYFGNGELELFVWYKKDQEITGFQLCFYHKGHEMALTWHPGKKASVRRIDTGSRGPFVAGSPLLKEKLDCPAQGLLDSFAQDSESLEPELADLVQSVLVEYSSMTL</sequence>
<dbReference type="RefSeq" id="WP_317834988.1">
    <property type="nucleotide sequence ID" value="NZ_CP136920.1"/>
</dbReference>
<proteinExistence type="predicted"/>
<accession>A0AAQ3QWZ8</accession>
<keyword evidence="2" id="KW-1185">Reference proteome</keyword>
<name>A0AAQ3QWZ8_9BACT</name>
<dbReference type="KEGG" id="puo:RZN69_05150"/>
<evidence type="ECO:0000313" key="1">
    <source>
        <dbReference type="EMBL" id="WOO42467.1"/>
    </source>
</evidence>
<protein>
    <submittedName>
        <fullName evidence="1">Uncharacterized protein</fullName>
    </submittedName>
</protein>
<evidence type="ECO:0000313" key="2">
    <source>
        <dbReference type="Proteomes" id="UP001304300"/>
    </source>
</evidence>
<organism evidence="1 2">
    <name type="scientific">Rubellicoccus peritrichatus</name>
    <dbReference type="NCBI Taxonomy" id="3080537"/>
    <lineage>
        <taxon>Bacteria</taxon>
        <taxon>Pseudomonadati</taxon>
        <taxon>Verrucomicrobiota</taxon>
        <taxon>Opitutia</taxon>
        <taxon>Puniceicoccales</taxon>
        <taxon>Cerasicoccaceae</taxon>
        <taxon>Rubellicoccus</taxon>
    </lineage>
</organism>
<reference evidence="1 2" key="1">
    <citation type="submission" date="2023-10" db="EMBL/GenBank/DDBJ databases">
        <title>Rubellicoccus peritrichatus gen. nov., sp. nov., isolated from an algae of coral reef tank.</title>
        <authorList>
            <person name="Luo J."/>
        </authorList>
    </citation>
    <scope>NUCLEOTIDE SEQUENCE [LARGE SCALE GENOMIC DNA]</scope>
    <source>
        <strain evidence="1 2">CR14</strain>
    </source>
</reference>
<dbReference type="AlphaFoldDB" id="A0AAQ3QWZ8"/>
<dbReference type="Proteomes" id="UP001304300">
    <property type="component" value="Chromosome"/>
</dbReference>